<accession>A0A3M2J5L3</accession>
<organism evidence="2 3">
    <name type="scientific">Cellulomonas triticagri</name>
    <dbReference type="NCBI Taxonomy" id="2483352"/>
    <lineage>
        <taxon>Bacteria</taxon>
        <taxon>Bacillati</taxon>
        <taxon>Actinomycetota</taxon>
        <taxon>Actinomycetes</taxon>
        <taxon>Micrococcales</taxon>
        <taxon>Cellulomonadaceae</taxon>
        <taxon>Cellulomonas</taxon>
    </lineage>
</organism>
<feature type="region of interest" description="Disordered" evidence="1">
    <location>
        <begin position="1"/>
        <end position="27"/>
    </location>
</feature>
<dbReference type="EMBL" id="RFFI01000050">
    <property type="protein sequence ID" value="RMI09392.1"/>
    <property type="molecule type" value="Genomic_DNA"/>
</dbReference>
<keyword evidence="3" id="KW-1185">Reference proteome</keyword>
<protein>
    <submittedName>
        <fullName evidence="2">Uncharacterized protein</fullName>
    </submittedName>
</protein>
<reference evidence="2 3" key="1">
    <citation type="submission" date="2018-10" db="EMBL/GenBank/DDBJ databases">
        <title>Isolation, diversity and antifungal activity of actinobacteria from wheat.</title>
        <authorList>
            <person name="Han C."/>
        </authorList>
    </citation>
    <scope>NUCLEOTIDE SEQUENCE [LARGE SCALE GENOMIC DNA]</scope>
    <source>
        <strain evidence="2 3">NEAU-YY56</strain>
    </source>
</reference>
<evidence type="ECO:0000313" key="3">
    <source>
        <dbReference type="Proteomes" id="UP000269289"/>
    </source>
</evidence>
<sequence>MRGSKDEENDVEMDMSTPTDADVRITTDTVERSRGRELAGRCAGCAASVLVFREFDDGPGLCDREVMWDCGNGFAKCYLCGGQVVWSSLAPTRTSRPGSGRAAEARGGS</sequence>
<evidence type="ECO:0000313" key="2">
    <source>
        <dbReference type="EMBL" id="RMI09392.1"/>
    </source>
</evidence>
<proteinExistence type="predicted"/>
<evidence type="ECO:0000256" key="1">
    <source>
        <dbReference type="SAM" id="MobiDB-lite"/>
    </source>
</evidence>
<dbReference type="Proteomes" id="UP000269289">
    <property type="component" value="Unassembled WGS sequence"/>
</dbReference>
<gene>
    <name evidence="2" type="ORF">EBM89_10445</name>
</gene>
<comment type="caution">
    <text evidence="2">The sequence shown here is derived from an EMBL/GenBank/DDBJ whole genome shotgun (WGS) entry which is preliminary data.</text>
</comment>
<dbReference type="AlphaFoldDB" id="A0A3M2J5L3"/>
<name>A0A3M2J5L3_9CELL</name>